<evidence type="ECO:0000313" key="2">
    <source>
        <dbReference type="EMBL" id="MBP2025675.1"/>
    </source>
</evidence>
<evidence type="ECO:0008006" key="4">
    <source>
        <dbReference type="Google" id="ProtNLM"/>
    </source>
</evidence>
<name>A0ABS4KD36_9FIRM</name>
<dbReference type="Pfam" id="PF14014">
    <property type="entry name" value="DUF4230"/>
    <property type="match status" value="1"/>
</dbReference>
<dbReference type="InterPro" id="IPR025324">
    <property type="entry name" value="DUF4230"/>
</dbReference>
<keyword evidence="1" id="KW-1133">Transmembrane helix</keyword>
<keyword evidence="3" id="KW-1185">Reference proteome</keyword>
<evidence type="ECO:0000313" key="3">
    <source>
        <dbReference type="Proteomes" id="UP001519306"/>
    </source>
</evidence>
<comment type="caution">
    <text evidence="2">The sequence shown here is derived from an EMBL/GenBank/DDBJ whole genome shotgun (WGS) entry which is preliminary data.</text>
</comment>
<gene>
    <name evidence="2" type="ORF">J2Z71_001218</name>
</gene>
<dbReference type="RefSeq" id="WP_210060983.1">
    <property type="nucleotide sequence ID" value="NZ_JAGGLJ010000010.1"/>
</dbReference>
<reference evidence="2 3" key="1">
    <citation type="submission" date="2021-03" db="EMBL/GenBank/DDBJ databases">
        <title>Genomic Encyclopedia of Type Strains, Phase IV (KMG-IV): sequencing the most valuable type-strain genomes for metagenomic binning, comparative biology and taxonomic classification.</title>
        <authorList>
            <person name="Goeker M."/>
        </authorList>
    </citation>
    <scope>NUCLEOTIDE SEQUENCE [LARGE SCALE GENOMIC DNA]</scope>
    <source>
        <strain evidence="2 3">DSM 27563</strain>
    </source>
</reference>
<protein>
    <recommendedName>
        <fullName evidence="4">DUF4230 domain-containing protein</fullName>
    </recommendedName>
</protein>
<organism evidence="2 3">
    <name type="scientific">Peptoniphilus stercorisuis</name>
    <dbReference type="NCBI Taxonomy" id="1436965"/>
    <lineage>
        <taxon>Bacteria</taxon>
        <taxon>Bacillati</taxon>
        <taxon>Bacillota</taxon>
        <taxon>Tissierellia</taxon>
        <taxon>Tissierellales</taxon>
        <taxon>Peptoniphilaceae</taxon>
        <taxon>Peptoniphilus</taxon>
    </lineage>
</organism>
<accession>A0ABS4KD36</accession>
<keyword evidence="1" id="KW-0472">Membrane</keyword>
<dbReference type="Proteomes" id="UP001519306">
    <property type="component" value="Unassembled WGS sequence"/>
</dbReference>
<dbReference type="EMBL" id="JAGGLJ010000010">
    <property type="protein sequence ID" value="MBP2025675.1"/>
    <property type="molecule type" value="Genomic_DNA"/>
</dbReference>
<keyword evidence="1" id="KW-0812">Transmembrane</keyword>
<sequence>MKNKSLKKSIFLIILIVFLSGSLFFLGLKKGQDNSKPEITSSLINNRLSSVKELVTTEYHYKNMGSFQNQNTFYGLNLPFTEKKFIISYEGLIKVGVDLNNTKVSISDNNIDIIIPSSKIISHEIDEDSIKIFDEKTSIFNPIKVEDYASFSSDQKSKVEKDALSKGLIKEANEKSIKSIKEIINLDPNLLDYNLNIKISSNK</sequence>
<feature type="transmembrane region" description="Helical" evidence="1">
    <location>
        <begin position="9"/>
        <end position="28"/>
    </location>
</feature>
<evidence type="ECO:0000256" key="1">
    <source>
        <dbReference type="SAM" id="Phobius"/>
    </source>
</evidence>
<proteinExistence type="predicted"/>